<dbReference type="Proteomes" id="UP000663829">
    <property type="component" value="Unassembled WGS sequence"/>
</dbReference>
<evidence type="ECO:0000313" key="3">
    <source>
        <dbReference type="EMBL" id="CAF3987531.1"/>
    </source>
</evidence>
<evidence type="ECO:0000313" key="4">
    <source>
        <dbReference type="Proteomes" id="UP000663829"/>
    </source>
</evidence>
<reference evidence="2" key="1">
    <citation type="submission" date="2021-02" db="EMBL/GenBank/DDBJ databases">
        <authorList>
            <person name="Nowell W R."/>
        </authorList>
    </citation>
    <scope>NUCLEOTIDE SEQUENCE</scope>
</reference>
<accession>A0A814Y2Y9</accession>
<dbReference type="Proteomes" id="UP000681722">
    <property type="component" value="Unassembled WGS sequence"/>
</dbReference>
<evidence type="ECO:0000256" key="1">
    <source>
        <dbReference type="SAM" id="Coils"/>
    </source>
</evidence>
<organism evidence="2 4">
    <name type="scientific">Didymodactylos carnosus</name>
    <dbReference type="NCBI Taxonomy" id="1234261"/>
    <lineage>
        <taxon>Eukaryota</taxon>
        <taxon>Metazoa</taxon>
        <taxon>Spiralia</taxon>
        <taxon>Gnathifera</taxon>
        <taxon>Rotifera</taxon>
        <taxon>Eurotatoria</taxon>
        <taxon>Bdelloidea</taxon>
        <taxon>Philodinida</taxon>
        <taxon>Philodinidae</taxon>
        <taxon>Didymodactylos</taxon>
    </lineage>
</organism>
<dbReference type="EMBL" id="CAJNOQ010009417">
    <property type="protein sequence ID" value="CAF1224520.1"/>
    <property type="molecule type" value="Genomic_DNA"/>
</dbReference>
<keyword evidence="1" id="KW-0175">Coiled coil</keyword>
<dbReference type="EMBL" id="CAJOBC010009419">
    <property type="protein sequence ID" value="CAF3987531.1"/>
    <property type="molecule type" value="Genomic_DNA"/>
</dbReference>
<evidence type="ECO:0000313" key="2">
    <source>
        <dbReference type="EMBL" id="CAF1224520.1"/>
    </source>
</evidence>
<feature type="coiled-coil region" evidence="1">
    <location>
        <begin position="65"/>
        <end position="124"/>
    </location>
</feature>
<gene>
    <name evidence="2" type="ORF">GPM918_LOCUS24857</name>
    <name evidence="3" type="ORF">SRO942_LOCUS24857</name>
</gene>
<dbReference type="AlphaFoldDB" id="A0A814Y2Y9"/>
<sequence>MMTCAFDRGKNDTLTADSGQLKELKLAIKQNMTKQMKDREHLLASGLAQVEKKFQHENEPFIKMIENLKQQKQYLELQLDEVNTNLLEVSETLSKTKQTTEIEKKKLEKQLDALQQELTITKTELETRTKKHDMQLTALNQNLFTVRSDLKTANEKLIKYEQLKAEKNVVQEKNGK</sequence>
<name>A0A814Y2Y9_9BILA</name>
<comment type="caution">
    <text evidence="2">The sequence shown here is derived from an EMBL/GenBank/DDBJ whole genome shotgun (WGS) entry which is preliminary data.</text>
</comment>
<proteinExistence type="predicted"/>
<protein>
    <submittedName>
        <fullName evidence="2">Uncharacterized protein</fullName>
    </submittedName>
</protein>
<keyword evidence="4" id="KW-1185">Reference proteome</keyword>